<keyword evidence="2" id="KW-0472">Membrane</keyword>
<dbReference type="AlphaFoldDB" id="A0A8T0CHI1"/>
<keyword evidence="5" id="KW-1185">Reference proteome</keyword>
<evidence type="ECO:0000256" key="2">
    <source>
        <dbReference type="ARBA" id="ARBA00022475"/>
    </source>
</evidence>
<dbReference type="SUPFAM" id="SSF56112">
    <property type="entry name" value="Protein kinase-like (PK-like)"/>
    <property type="match status" value="1"/>
</dbReference>
<evidence type="ECO:0000259" key="3">
    <source>
        <dbReference type="PROSITE" id="PS50011"/>
    </source>
</evidence>
<accession>A0A8T0CHI1</accession>
<comment type="caution">
    <text evidence="4">The sequence shown here is derived from an EMBL/GenBank/DDBJ whole genome shotgun (WGS) entry which is preliminary data.</text>
</comment>
<reference evidence="4" key="1">
    <citation type="submission" date="2020-05" db="EMBL/GenBank/DDBJ databases">
        <title>WGS assembly of Corymbia citriodora subspecies variegata.</title>
        <authorList>
            <person name="Barry K."/>
            <person name="Hundley H."/>
            <person name="Shu S."/>
            <person name="Jenkins J."/>
            <person name="Grimwood J."/>
            <person name="Baten A."/>
        </authorList>
    </citation>
    <scope>NUCLEOTIDE SEQUENCE</scope>
    <source>
        <strain evidence="4">CV2-018</strain>
    </source>
</reference>
<gene>
    <name evidence="4" type="ORF">BT93_L3354</name>
</gene>
<dbReference type="InterPro" id="IPR011009">
    <property type="entry name" value="Kinase-like_dom_sf"/>
</dbReference>
<feature type="domain" description="Protein kinase" evidence="3">
    <location>
        <begin position="1"/>
        <end position="199"/>
    </location>
</feature>
<dbReference type="PROSITE" id="PS50011">
    <property type="entry name" value="PROTEIN_KINASE_DOM"/>
    <property type="match status" value="1"/>
</dbReference>
<dbReference type="EMBL" id="MU091254">
    <property type="protein sequence ID" value="KAF7847111.1"/>
    <property type="molecule type" value="Genomic_DNA"/>
</dbReference>
<dbReference type="InterPro" id="IPR050823">
    <property type="entry name" value="Plant_Ser_Thr_Prot_Kinase"/>
</dbReference>
<dbReference type="Pfam" id="PF07714">
    <property type="entry name" value="PK_Tyr_Ser-Thr"/>
    <property type="match status" value="1"/>
</dbReference>
<evidence type="ECO:0000313" key="4">
    <source>
        <dbReference type="EMBL" id="KAF7847111.1"/>
    </source>
</evidence>
<evidence type="ECO:0000313" key="5">
    <source>
        <dbReference type="Proteomes" id="UP000806378"/>
    </source>
</evidence>
<comment type="subcellular location">
    <subcellularLocation>
        <location evidence="1">Cell membrane</location>
    </subcellularLocation>
</comment>
<dbReference type="InterPro" id="IPR000719">
    <property type="entry name" value="Prot_kinase_dom"/>
</dbReference>
<dbReference type="FunFam" id="1.10.510.10:FF:000095">
    <property type="entry name" value="protein STRUBBELIG-RECEPTOR FAMILY 8"/>
    <property type="match status" value="1"/>
</dbReference>
<name>A0A8T0CHI1_CORYI</name>
<keyword evidence="2" id="KW-1003">Cell membrane</keyword>
<dbReference type="Gramene" id="rna-gnl|WGS:JABURB|Cocit.L3354.1">
    <property type="protein sequence ID" value="cds-KAF7847111.1"/>
    <property type="gene ID" value="gene-BT93_L3354"/>
</dbReference>
<sequence>MKMGSLERRLFRKSSTGHLGWDVRLKIAVEAARGLAFLHNSNRKIIFRDFKSSNILLDESYMAKLTDFGLVRLGPPEDLSHVSTIFMGTFAYAAPEYENNGRLYVKSDVYSFGIVLLEILTGLRAWDRSRPLGKATLLEWAKPFLSSRNKLLTIMDSRLKGNYDLYSAFQIARLILKCVKESPKFRPSMTKVVKELESVEATNATRMPWKA</sequence>
<dbReference type="GO" id="GO:0005524">
    <property type="term" value="F:ATP binding"/>
    <property type="evidence" value="ECO:0007669"/>
    <property type="project" value="InterPro"/>
</dbReference>
<dbReference type="Gene3D" id="1.10.510.10">
    <property type="entry name" value="Transferase(Phosphotransferase) domain 1"/>
    <property type="match status" value="1"/>
</dbReference>
<organism evidence="4 5">
    <name type="scientific">Corymbia citriodora subsp. variegata</name>
    <dbReference type="NCBI Taxonomy" id="360336"/>
    <lineage>
        <taxon>Eukaryota</taxon>
        <taxon>Viridiplantae</taxon>
        <taxon>Streptophyta</taxon>
        <taxon>Embryophyta</taxon>
        <taxon>Tracheophyta</taxon>
        <taxon>Spermatophyta</taxon>
        <taxon>Magnoliopsida</taxon>
        <taxon>eudicotyledons</taxon>
        <taxon>Gunneridae</taxon>
        <taxon>Pentapetalae</taxon>
        <taxon>rosids</taxon>
        <taxon>malvids</taxon>
        <taxon>Myrtales</taxon>
        <taxon>Myrtaceae</taxon>
        <taxon>Myrtoideae</taxon>
        <taxon>Eucalypteae</taxon>
        <taxon>Corymbia</taxon>
    </lineage>
</organism>
<dbReference type="OrthoDB" id="1741172at2759"/>
<evidence type="ECO:0000256" key="1">
    <source>
        <dbReference type="ARBA" id="ARBA00004236"/>
    </source>
</evidence>
<dbReference type="PANTHER" id="PTHR45621">
    <property type="entry name" value="OS01G0588500 PROTEIN-RELATED"/>
    <property type="match status" value="1"/>
</dbReference>
<dbReference type="InterPro" id="IPR001245">
    <property type="entry name" value="Ser-Thr/Tyr_kinase_cat_dom"/>
</dbReference>
<dbReference type="Proteomes" id="UP000806378">
    <property type="component" value="Unassembled WGS sequence"/>
</dbReference>
<proteinExistence type="predicted"/>
<protein>
    <recommendedName>
        <fullName evidence="3">Protein kinase domain-containing protein</fullName>
    </recommendedName>
</protein>
<dbReference type="GO" id="GO:0004672">
    <property type="term" value="F:protein kinase activity"/>
    <property type="evidence" value="ECO:0007669"/>
    <property type="project" value="InterPro"/>
</dbReference>